<gene>
    <name evidence="1" type="ORF">Sangu_2923100</name>
</gene>
<reference evidence="1" key="2">
    <citation type="journal article" date="2024" name="Plant">
        <title>Genomic evolution and insights into agronomic trait innovations of Sesamum species.</title>
        <authorList>
            <person name="Miao H."/>
            <person name="Wang L."/>
            <person name="Qu L."/>
            <person name="Liu H."/>
            <person name="Sun Y."/>
            <person name="Le M."/>
            <person name="Wang Q."/>
            <person name="Wei S."/>
            <person name="Zheng Y."/>
            <person name="Lin W."/>
            <person name="Duan Y."/>
            <person name="Cao H."/>
            <person name="Xiong S."/>
            <person name="Wang X."/>
            <person name="Wei L."/>
            <person name="Li C."/>
            <person name="Ma Q."/>
            <person name="Ju M."/>
            <person name="Zhao R."/>
            <person name="Li G."/>
            <person name="Mu C."/>
            <person name="Tian Q."/>
            <person name="Mei H."/>
            <person name="Zhang T."/>
            <person name="Gao T."/>
            <person name="Zhang H."/>
        </authorList>
    </citation>
    <scope>NUCLEOTIDE SEQUENCE</scope>
    <source>
        <strain evidence="1">G01</strain>
    </source>
</reference>
<proteinExistence type="predicted"/>
<protein>
    <submittedName>
        <fullName evidence="1">Uncharacterized protein</fullName>
    </submittedName>
</protein>
<name>A0AAW2IMX1_9LAMI</name>
<evidence type="ECO:0000313" key="1">
    <source>
        <dbReference type="EMBL" id="KAL0282925.1"/>
    </source>
</evidence>
<comment type="caution">
    <text evidence="1">The sequence shown here is derived from an EMBL/GenBank/DDBJ whole genome shotgun (WGS) entry which is preliminary data.</text>
</comment>
<reference evidence="1" key="1">
    <citation type="submission" date="2020-06" db="EMBL/GenBank/DDBJ databases">
        <authorList>
            <person name="Li T."/>
            <person name="Hu X."/>
            <person name="Zhang T."/>
            <person name="Song X."/>
            <person name="Zhang H."/>
            <person name="Dai N."/>
            <person name="Sheng W."/>
            <person name="Hou X."/>
            <person name="Wei L."/>
        </authorList>
    </citation>
    <scope>NUCLEOTIDE SEQUENCE</scope>
    <source>
        <strain evidence="1">G01</strain>
        <tissue evidence="1">Leaf</tissue>
    </source>
</reference>
<dbReference type="AlphaFoldDB" id="A0AAW2IMX1"/>
<organism evidence="1">
    <name type="scientific">Sesamum angustifolium</name>
    <dbReference type="NCBI Taxonomy" id="2727405"/>
    <lineage>
        <taxon>Eukaryota</taxon>
        <taxon>Viridiplantae</taxon>
        <taxon>Streptophyta</taxon>
        <taxon>Embryophyta</taxon>
        <taxon>Tracheophyta</taxon>
        <taxon>Spermatophyta</taxon>
        <taxon>Magnoliopsida</taxon>
        <taxon>eudicotyledons</taxon>
        <taxon>Gunneridae</taxon>
        <taxon>Pentapetalae</taxon>
        <taxon>asterids</taxon>
        <taxon>lamiids</taxon>
        <taxon>Lamiales</taxon>
        <taxon>Pedaliaceae</taxon>
        <taxon>Sesamum</taxon>
    </lineage>
</organism>
<accession>A0AAW2IMX1</accession>
<sequence>MSEQASLVLHSIMPAGTSPTAALPFAARVSDYFPMAARVSPNPLIISSFASDDMQQSGLETPPPVPVPMDATSELYIEETSIWIGVREVTAT</sequence>
<dbReference type="EMBL" id="JACGWK010001772">
    <property type="protein sequence ID" value="KAL0282925.1"/>
    <property type="molecule type" value="Genomic_DNA"/>
</dbReference>